<keyword evidence="1 2" id="KW-0694">RNA-binding</keyword>
<proteinExistence type="predicted"/>
<evidence type="ECO:0000313" key="7">
    <source>
        <dbReference type="Proteomes" id="UP000827284"/>
    </source>
</evidence>
<evidence type="ECO:0000256" key="3">
    <source>
        <dbReference type="SAM" id="MobiDB-lite"/>
    </source>
</evidence>
<feature type="region of interest" description="Disordered" evidence="3">
    <location>
        <begin position="89"/>
        <end position="174"/>
    </location>
</feature>
<evidence type="ECO:0000313" key="6">
    <source>
        <dbReference type="EMBL" id="GJJ74569.1"/>
    </source>
</evidence>
<evidence type="ECO:0000256" key="1">
    <source>
        <dbReference type="ARBA" id="ARBA00022884"/>
    </source>
</evidence>
<dbReference type="InterPro" id="IPR012677">
    <property type="entry name" value="Nucleotide-bd_a/b_plait_sf"/>
</dbReference>
<dbReference type="PANTHER" id="PTHR48027">
    <property type="entry name" value="HETEROGENEOUS NUCLEAR RIBONUCLEOPROTEIN 87F-RELATED"/>
    <property type="match status" value="1"/>
</dbReference>
<dbReference type="CDD" id="cd00590">
    <property type="entry name" value="RRM_SF"/>
    <property type="match status" value="1"/>
</dbReference>
<dbReference type="PROSITE" id="PS50102">
    <property type="entry name" value="RRM"/>
    <property type="match status" value="1"/>
</dbReference>
<gene>
    <name evidence="6" type="ORF">EMPS_06927</name>
</gene>
<dbReference type="SMART" id="SM00360">
    <property type="entry name" value="RRM"/>
    <property type="match status" value="1"/>
</dbReference>
<comment type="caution">
    <text evidence="6">The sequence shown here is derived from an EMBL/GenBank/DDBJ whole genome shotgun (WGS) entry which is preliminary data.</text>
</comment>
<keyword evidence="7" id="KW-1185">Reference proteome</keyword>
<accession>A0A9P3HD93</accession>
<feature type="domain" description="RRM" evidence="5">
    <location>
        <begin position="32"/>
        <end position="108"/>
    </location>
</feature>
<evidence type="ECO:0000256" key="2">
    <source>
        <dbReference type="PROSITE-ProRule" id="PRU00176"/>
    </source>
</evidence>
<dbReference type="InterPro" id="IPR052462">
    <property type="entry name" value="SLIRP/GR-RBP-like"/>
</dbReference>
<evidence type="ECO:0000256" key="4">
    <source>
        <dbReference type="SAM" id="SignalP"/>
    </source>
</evidence>
<protein>
    <recommendedName>
        <fullName evidence="5">RRM domain-containing protein</fullName>
    </recommendedName>
</protein>
<evidence type="ECO:0000259" key="5">
    <source>
        <dbReference type="PROSITE" id="PS50102"/>
    </source>
</evidence>
<organism evidence="6 7">
    <name type="scientific">Entomortierella parvispora</name>
    <dbReference type="NCBI Taxonomy" id="205924"/>
    <lineage>
        <taxon>Eukaryota</taxon>
        <taxon>Fungi</taxon>
        <taxon>Fungi incertae sedis</taxon>
        <taxon>Mucoromycota</taxon>
        <taxon>Mortierellomycotina</taxon>
        <taxon>Mortierellomycetes</taxon>
        <taxon>Mortierellales</taxon>
        <taxon>Mortierellaceae</taxon>
        <taxon>Entomortierella</taxon>
    </lineage>
</organism>
<feature type="chain" id="PRO_5040390702" description="RRM domain-containing protein" evidence="4">
    <location>
        <begin position="22"/>
        <end position="174"/>
    </location>
</feature>
<dbReference type="InterPro" id="IPR000504">
    <property type="entry name" value="RRM_dom"/>
</dbReference>
<dbReference type="EMBL" id="BQFW01000009">
    <property type="protein sequence ID" value="GJJ74569.1"/>
    <property type="molecule type" value="Genomic_DNA"/>
</dbReference>
<dbReference type="Pfam" id="PF00076">
    <property type="entry name" value="RRM_1"/>
    <property type="match status" value="1"/>
</dbReference>
<feature type="compositionally biased region" description="Basic and acidic residues" evidence="3">
    <location>
        <begin position="132"/>
        <end position="174"/>
    </location>
</feature>
<keyword evidence="4" id="KW-0732">Signal</keyword>
<feature type="signal peptide" evidence="4">
    <location>
        <begin position="1"/>
        <end position="21"/>
    </location>
</feature>
<dbReference type="Proteomes" id="UP000827284">
    <property type="component" value="Unassembled WGS sequence"/>
</dbReference>
<dbReference type="GO" id="GO:0003723">
    <property type="term" value="F:RNA binding"/>
    <property type="evidence" value="ECO:0007669"/>
    <property type="project" value="UniProtKB-UniRule"/>
</dbReference>
<dbReference type="AlphaFoldDB" id="A0A9P3HD93"/>
<dbReference type="Gene3D" id="3.30.70.330">
    <property type="match status" value="1"/>
</dbReference>
<reference evidence="6" key="1">
    <citation type="submission" date="2021-11" db="EMBL/GenBank/DDBJ databases">
        <authorList>
            <person name="Herlambang A."/>
            <person name="Guo Y."/>
            <person name="Takashima Y."/>
            <person name="Nishizawa T."/>
        </authorList>
    </citation>
    <scope>NUCLEOTIDE SEQUENCE</scope>
    <source>
        <strain evidence="6">E1425</strain>
    </source>
</reference>
<dbReference type="OrthoDB" id="439808at2759"/>
<feature type="compositionally biased region" description="Basic and acidic residues" evidence="3">
    <location>
        <begin position="107"/>
        <end position="125"/>
    </location>
</feature>
<sequence>MSGLLAFTKLAFAAPARFAVGNTIAARGYATKKLFVGNIAWGTTDEEAKEYFGQFGTLKDAYFPKDPNGRTKGFGFIELEEEEADRAIKEGNGAELNGRQLRIDAANPREERPRREFNNNREGGFRRNNNGGDREFRPRGGDREFRPRRQEGGDREFRPRREEGGFRRGGESSE</sequence>
<name>A0A9P3HD93_9FUNG</name>
<reference evidence="6" key="2">
    <citation type="journal article" date="2022" name="Microbiol. Resour. Announc.">
        <title>Whole-Genome Sequence of Entomortierella parvispora E1425, a Mucoromycotan Fungus Associated with Burkholderiaceae-Related Endosymbiotic Bacteria.</title>
        <authorList>
            <person name="Herlambang A."/>
            <person name="Guo Y."/>
            <person name="Takashima Y."/>
            <person name="Narisawa K."/>
            <person name="Ohta H."/>
            <person name="Nishizawa T."/>
        </authorList>
    </citation>
    <scope>NUCLEOTIDE SEQUENCE</scope>
    <source>
        <strain evidence="6">E1425</strain>
    </source>
</reference>
<dbReference type="SUPFAM" id="SSF54928">
    <property type="entry name" value="RNA-binding domain, RBD"/>
    <property type="match status" value="1"/>
</dbReference>
<dbReference type="InterPro" id="IPR035979">
    <property type="entry name" value="RBD_domain_sf"/>
</dbReference>